<feature type="domain" description="Ribonuclease PIN" evidence="12">
    <location>
        <begin position="4"/>
        <end position="90"/>
    </location>
</feature>
<feature type="region of interest" description="Disordered" evidence="10">
    <location>
        <begin position="462"/>
        <end position="498"/>
    </location>
</feature>
<feature type="compositionally biased region" description="Acidic residues" evidence="10">
    <location>
        <begin position="414"/>
        <end position="425"/>
    </location>
</feature>
<gene>
    <name evidence="13" type="ORF">PPROV_000121000</name>
</gene>
<dbReference type="EMBL" id="BNJQ01000003">
    <property type="protein sequence ID" value="GHP02452.1"/>
    <property type="molecule type" value="Genomic_DNA"/>
</dbReference>
<protein>
    <recommendedName>
        <fullName evidence="15">20S-pre-rRNA D-site endonuclease NOB1</fullName>
    </recommendedName>
</protein>
<dbReference type="InterPro" id="IPR039907">
    <property type="entry name" value="NOB1"/>
</dbReference>
<keyword evidence="6 8" id="KW-0862">Zinc</keyword>
<dbReference type="SUPFAM" id="SSF144206">
    <property type="entry name" value="NOB1 zinc finger-like"/>
    <property type="match status" value="1"/>
</dbReference>
<evidence type="ECO:0000256" key="3">
    <source>
        <dbReference type="ARBA" id="ARBA00022722"/>
    </source>
</evidence>
<dbReference type="Pfam" id="PF08772">
    <property type="entry name" value="Zn_ribbon_NOB1"/>
    <property type="match status" value="1"/>
</dbReference>
<keyword evidence="14" id="KW-1185">Reference proteome</keyword>
<evidence type="ECO:0000256" key="9">
    <source>
        <dbReference type="PIRSR" id="PIRSR037125-1"/>
    </source>
</evidence>
<evidence type="ECO:0000256" key="6">
    <source>
        <dbReference type="ARBA" id="ARBA00022833"/>
    </source>
</evidence>
<dbReference type="InterPro" id="IPR033411">
    <property type="entry name" value="Ribonuclease_PIN"/>
</dbReference>
<evidence type="ECO:0000256" key="2">
    <source>
        <dbReference type="ARBA" id="ARBA00005858"/>
    </source>
</evidence>
<evidence type="ECO:0000259" key="12">
    <source>
        <dbReference type="Pfam" id="PF17146"/>
    </source>
</evidence>
<evidence type="ECO:0000256" key="10">
    <source>
        <dbReference type="SAM" id="MobiDB-lite"/>
    </source>
</evidence>
<feature type="binding site" evidence="9">
    <location>
        <position position="314"/>
    </location>
    <ligand>
        <name>Zn(2+)</name>
        <dbReference type="ChEBI" id="CHEBI:29105"/>
    </ligand>
</feature>
<evidence type="ECO:0000256" key="7">
    <source>
        <dbReference type="ARBA" id="ARBA00023242"/>
    </source>
</evidence>
<feature type="compositionally biased region" description="Low complexity" evidence="10">
    <location>
        <begin position="175"/>
        <end position="189"/>
    </location>
</feature>
<comment type="similarity">
    <text evidence="2 8">Belongs to the NOB1 family.</text>
</comment>
<accession>A0A830H795</accession>
<evidence type="ECO:0000313" key="13">
    <source>
        <dbReference type="EMBL" id="GHP02452.1"/>
    </source>
</evidence>
<evidence type="ECO:0000256" key="4">
    <source>
        <dbReference type="ARBA" id="ARBA00022723"/>
    </source>
</evidence>
<comment type="subcellular location">
    <subcellularLocation>
        <location evidence="1">Nucleus</location>
    </subcellularLocation>
</comment>
<dbReference type="InterPro" id="IPR017117">
    <property type="entry name" value="Nob1_euk"/>
</dbReference>
<dbReference type="PANTHER" id="PTHR12814">
    <property type="entry name" value="RNA-BINDING PROTEIN NOB1"/>
    <property type="match status" value="1"/>
</dbReference>
<feature type="binding site" evidence="9">
    <location>
        <position position="330"/>
    </location>
    <ligand>
        <name>Zn(2+)</name>
        <dbReference type="ChEBI" id="CHEBI:29105"/>
    </ligand>
</feature>
<evidence type="ECO:0000313" key="14">
    <source>
        <dbReference type="Proteomes" id="UP000660262"/>
    </source>
</evidence>
<dbReference type="CDD" id="cd09876">
    <property type="entry name" value="PIN_Nob1-like"/>
    <property type="match status" value="1"/>
</dbReference>
<feature type="binding site" evidence="9">
    <location>
        <position position="333"/>
    </location>
    <ligand>
        <name>Zn(2+)</name>
        <dbReference type="ChEBI" id="CHEBI:29105"/>
    </ligand>
</feature>
<feature type="compositionally biased region" description="Basic and acidic residues" evidence="10">
    <location>
        <begin position="208"/>
        <end position="226"/>
    </location>
</feature>
<dbReference type="GO" id="GO:0030688">
    <property type="term" value="C:preribosome, small subunit precursor"/>
    <property type="evidence" value="ECO:0007669"/>
    <property type="project" value="TreeGrafter"/>
</dbReference>
<dbReference type="GO" id="GO:0005737">
    <property type="term" value="C:cytoplasm"/>
    <property type="evidence" value="ECO:0007669"/>
    <property type="project" value="UniProtKB-ARBA"/>
</dbReference>
<dbReference type="GO" id="GO:0046872">
    <property type="term" value="F:metal ion binding"/>
    <property type="evidence" value="ECO:0007669"/>
    <property type="project" value="UniProtKB-UniRule"/>
</dbReference>
<name>A0A830H795_9CHLO</name>
<feature type="domain" description="Nin one binding (NOB1) Zn-ribbon-like" evidence="11">
    <location>
        <begin position="301"/>
        <end position="379"/>
    </location>
</feature>
<keyword evidence="7 8" id="KW-0539">Nucleus</keyword>
<dbReference type="Gene3D" id="6.20.210.10">
    <property type="entry name" value="Nin one binding (NOB1), Zn-ribbon-like"/>
    <property type="match status" value="1"/>
</dbReference>
<dbReference type="InterPro" id="IPR036283">
    <property type="entry name" value="NOB1_Zf-like_sf"/>
</dbReference>
<comment type="caution">
    <text evidence="13">The sequence shown here is derived from an EMBL/GenBank/DDBJ whole genome shotgun (WGS) entry which is preliminary data.</text>
</comment>
<dbReference type="Pfam" id="PF17146">
    <property type="entry name" value="PIN_6"/>
    <property type="match status" value="1"/>
</dbReference>
<proteinExistence type="inferred from homology"/>
<organism evidence="13 14">
    <name type="scientific">Pycnococcus provasolii</name>
    <dbReference type="NCBI Taxonomy" id="41880"/>
    <lineage>
        <taxon>Eukaryota</taxon>
        <taxon>Viridiplantae</taxon>
        <taxon>Chlorophyta</taxon>
        <taxon>Pseudoscourfieldiophyceae</taxon>
        <taxon>Pseudoscourfieldiales</taxon>
        <taxon>Pycnococcaceae</taxon>
        <taxon>Pycnococcus</taxon>
    </lineage>
</organism>
<dbReference type="GO" id="GO:0016787">
    <property type="term" value="F:hydrolase activity"/>
    <property type="evidence" value="ECO:0007669"/>
    <property type="project" value="UniProtKB-KW"/>
</dbReference>
<feature type="compositionally biased region" description="Low complexity" evidence="10">
    <location>
        <begin position="228"/>
        <end position="242"/>
    </location>
</feature>
<dbReference type="GO" id="GO:0004521">
    <property type="term" value="F:RNA endonuclease activity"/>
    <property type="evidence" value="ECO:0007669"/>
    <property type="project" value="UniProtKB-UniRule"/>
</dbReference>
<feature type="compositionally biased region" description="Acidic residues" evidence="10">
    <location>
        <begin position="131"/>
        <end position="145"/>
    </location>
</feature>
<feature type="region of interest" description="Disordered" evidence="10">
    <location>
        <begin position="98"/>
        <end position="269"/>
    </location>
</feature>
<dbReference type="GO" id="GO:0030490">
    <property type="term" value="P:maturation of SSU-rRNA"/>
    <property type="evidence" value="ECO:0007669"/>
    <property type="project" value="TreeGrafter"/>
</dbReference>
<evidence type="ECO:0000256" key="1">
    <source>
        <dbReference type="ARBA" id="ARBA00004123"/>
    </source>
</evidence>
<dbReference type="FunFam" id="3.40.50.1010:FF:000020">
    <property type="entry name" value="20S-pre-rRNA D-site endonuclease NOB1"/>
    <property type="match status" value="1"/>
</dbReference>
<keyword evidence="4 8" id="KW-0479">Metal-binding</keyword>
<keyword evidence="3" id="KW-0540">Nuclease</keyword>
<keyword evidence="5" id="KW-0378">Hydrolase</keyword>
<dbReference type="Gene3D" id="3.40.50.1010">
    <property type="entry name" value="5'-nuclease"/>
    <property type="match status" value="1"/>
</dbReference>
<dbReference type="GO" id="GO:0031981">
    <property type="term" value="C:nuclear lumen"/>
    <property type="evidence" value="ECO:0007669"/>
    <property type="project" value="UniProtKB-ARBA"/>
</dbReference>
<dbReference type="AlphaFoldDB" id="A0A830H795"/>
<evidence type="ECO:0008006" key="15">
    <source>
        <dbReference type="Google" id="ProtNLM"/>
    </source>
</evidence>
<feature type="binding site" evidence="9">
    <location>
        <position position="311"/>
    </location>
    <ligand>
        <name>Zn(2+)</name>
        <dbReference type="ChEBI" id="CHEBI:29105"/>
    </ligand>
</feature>
<evidence type="ECO:0000256" key="5">
    <source>
        <dbReference type="ARBA" id="ARBA00022801"/>
    </source>
</evidence>
<reference evidence="13" key="1">
    <citation type="submission" date="2020-10" db="EMBL/GenBank/DDBJ databases">
        <title>Unveiling of a novel bifunctional photoreceptor, Dualchrome1, isolated from a cosmopolitan green alga.</title>
        <authorList>
            <person name="Suzuki S."/>
            <person name="Kawachi M."/>
        </authorList>
    </citation>
    <scope>NUCLEOTIDE SEQUENCE</scope>
    <source>
        <strain evidence="13">NIES 2893</strain>
    </source>
</reference>
<dbReference type="OrthoDB" id="446759at2759"/>
<dbReference type="PIRSF" id="PIRSF037125">
    <property type="entry name" value="D-site_20S_pre-rRNA_nuclease"/>
    <property type="match status" value="1"/>
</dbReference>
<feature type="region of interest" description="Disordered" evidence="10">
    <location>
        <begin position="369"/>
        <end position="449"/>
    </location>
</feature>
<dbReference type="Proteomes" id="UP000660262">
    <property type="component" value="Unassembled WGS sequence"/>
</dbReference>
<evidence type="ECO:0000256" key="8">
    <source>
        <dbReference type="PIRNR" id="PIRNR037125"/>
    </source>
</evidence>
<dbReference type="InterPro" id="IPR014881">
    <property type="entry name" value="NOB1_Zn-bd"/>
</dbReference>
<evidence type="ECO:0000259" key="11">
    <source>
        <dbReference type="Pfam" id="PF08772"/>
    </source>
</evidence>
<dbReference type="PANTHER" id="PTHR12814:SF2">
    <property type="entry name" value="RNA-BINDING PROTEIN NOB1"/>
    <property type="match status" value="1"/>
</dbReference>
<feature type="compositionally biased region" description="Acidic residues" evidence="10">
    <location>
        <begin position="243"/>
        <end position="267"/>
    </location>
</feature>
<sequence>MAAVVDANALITAFDVRRVAHKLLSTSEVLAEVRDKHARTFASLIDASGGIDTREPAEEDVAWVVRFARRTGDAAALSRADVRLLALTLTVEREVTGHDKHIRRVPPPLERTARHNRRTTALPGWGVENTQNDDEWDELDEEDDAAAAVQEPSRVAAAPTPMTVEAENDDDGDEAAAAAAAPVAAAEQDGGADEWEPVQSRSAKRMSMRRDARRREKEEEAVRELEEAAAGVNTTAAAAAAQEGEEGGDDDEHDDVADEDDGGDGDDATPAAVALITADRAMQNVALQMKLKLVSPTGEVVDRLRRYVLQCSACQKMADLSRNGTAAGFCGNCGNWGTLVRATVEVGTSGATVVVDQNSAQKLRALRGTRYSLPKPRGGRDSVNVVLREDQLRGTAAAGDAPRQDTQRRRTGNGDDEEEEEEEEDRAAREYGASNVFKQHRHEGGGLGKRDVAVAAAAERLGYGLDGSGATPVVDNRGNPYLRRNPNERRVTMRRKGK</sequence>